<proteinExistence type="predicted"/>
<dbReference type="AlphaFoldDB" id="A0A8H6ZE76"/>
<name>A0A8H6ZE76_9AGAR</name>
<accession>A0A8H6ZE76</accession>
<organism evidence="1 2">
    <name type="scientific">Mycena sanguinolenta</name>
    <dbReference type="NCBI Taxonomy" id="230812"/>
    <lineage>
        <taxon>Eukaryota</taxon>
        <taxon>Fungi</taxon>
        <taxon>Dikarya</taxon>
        <taxon>Basidiomycota</taxon>
        <taxon>Agaricomycotina</taxon>
        <taxon>Agaricomycetes</taxon>
        <taxon>Agaricomycetidae</taxon>
        <taxon>Agaricales</taxon>
        <taxon>Marasmiineae</taxon>
        <taxon>Mycenaceae</taxon>
        <taxon>Mycena</taxon>
    </lineage>
</organism>
<gene>
    <name evidence="1" type="ORF">MSAN_00155800</name>
</gene>
<evidence type="ECO:0000313" key="1">
    <source>
        <dbReference type="EMBL" id="KAF7377348.1"/>
    </source>
</evidence>
<evidence type="ECO:0000313" key="2">
    <source>
        <dbReference type="Proteomes" id="UP000623467"/>
    </source>
</evidence>
<keyword evidence="2" id="KW-1185">Reference proteome</keyword>
<dbReference type="EMBL" id="JACAZH010000001">
    <property type="protein sequence ID" value="KAF7377348.1"/>
    <property type="molecule type" value="Genomic_DNA"/>
</dbReference>
<dbReference type="OrthoDB" id="3047986at2759"/>
<sequence length="96" mass="10486">MPLWFPTNATNPEESVAVDALILTAHRAVNFINTLDPTVSAAPQALHPVILWPKYQANSMALLTFSDPADINVTADDFRVEYLISLHLDGITVNGL</sequence>
<reference evidence="1" key="1">
    <citation type="submission" date="2020-05" db="EMBL/GenBank/DDBJ databases">
        <title>Mycena genomes resolve the evolution of fungal bioluminescence.</title>
        <authorList>
            <person name="Tsai I.J."/>
        </authorList>
    </citation>
    <scope>NUCLEOTIDE SEQUENCE</scope>
    <source>
        <strain evidence="1">160909Yilan</strain>
    </source>
</reference>
<protein>
    <submittedName>
        <fullName evidence="1">Uncharacterized protein</fullName>
    </submittedName>
</protein>
<comment type="caution">
    <text evidence="1">The sequence shown here is derived from an EMBL/GenBank/DDBJ whole genome shotgun (WGS) entry which is preliminary data.</text>
</comment>
<dbReference type="Proteomes" id="UP000623467">
    <property type="component" value="Unassembled WGS sequence"/>
</dbReference>